<evidence type="ECO:0000256" key="6">
    <source>
        <dbReference type="RuleBase" id="RU000590"/>
    </source>
</evidence>
<dbReference type="InterPro" id="IPR000994">
    <property type="entry name" value="Pept_M24"/>
</dbReference>
<keyword evidence="7" id="KW-0812">Transmembrane</keyword>
<keyword evidence="10" id="KW-1185">Reference proteome</keyword>
<dbReference type="PANTHER" id="PTHR46112">
    <property type="entry name" value="AMINOPEPTIDASE"/>
    <property type="match status" value="1"/>
</dbReference>
<sequence>MVHLEYVFDRAKDLLKRPFVRYVLLGLTSLIFGFLSFKYVFLKSANPIDELYQCAVPSMIYVPPMINKVIAIQEEEFMTRRERLASTLASENVDAFVMEPTISMNYYANVSSNAWGLSERPFLGIVFADEESSGTTVFFLLPKFELPRAKELVGDKLFAKYITWDEDENPYQVLYDILGPSKLMIDGTVRNFIAQGLQQNGFEIVGLSQNVSSLREIKSNAEIDIMFRVNIATISVIRSIQPCLKPGITELHLAETINRLFNYGGLPSQDSPIVLFGERAAMPHGMPSERSLNKNEFALIDIGTELLGYHSDCTRTVLPNDQKMTEEMEKIWNIVFKAQTAGINALGNSNRTSCASVDQIARDVIREAGYGDYFTHRLGHGLGLEEHENTYLNSANNNTYVQKGNIFTVEPGIYIPNKIGVRIEDAVLVSDLPVLLTNFRANSPYEP</sequence>
<dbReference type="EMBL" id="CP115611">
    <property type="protein sequence ID" value="WBW72270.1"/>
    <property type="molecule type" value="Genomic_DNA"/>
</dbReference>
<keyword evidence="3 6" id="KW-0479">Metal-binding</keyword>
<evidence type="ECO:0000256" key="5">
    <source>
        <dbReference type="ARBA" id="ARBA00023211"/>
    </source>
</evidence>
<dbReference type="InterPro" id="IPR050659">
    <property type="entry name" value="Peptidase_M24B"/>
</dbReference>
<evidence type="ECO:0000256" key="7">
    <source>
        <dbReference type="SAM" id="Phobius"/>
    </source>
</evidence>
<evidence type="ECO:0000313" key="10">
    <source>
        <dbReference type="Proteomes" id="UP001212411"/>
    </source>
</evidence>
<dbReference type="AlphaFoldDB" id="A0AAE9W9W8"/>
<keyword evidence="7" id="KW-0472">Membrane</keyword>
<proteinExistence type="inferred from homology"/>
<evidence type="ECO:0000259" key="8">
    <source>
        <dbReference type="Pfam" id="PF00557"/>
    </source>
</evidence>
<dbReference type="Gene3D" id="3.40.350.10">
    <property type="entry name" value="Creatinase/prolidase N-terminal domain"/>
    <property type="match status" value="1"/>
</dbReference>
<evidence type="ECO:0000256" key="2">
    <source>
        <dbReference type="ARBA" id="ARBA00008766"/>
    </source>
</evidence>
<dbReference type="RefSeq" id="XP_056036513.1">
    <property type="nucleotide sequence ID" value="XM_056179945.1"/>
</dbReference>
<evidence type="ECO:0000256" key="1">
    <source>
        <dbReference type="ARBA" id="ARBA00001936"/>
    </source>
</evidence>
<feature type="domain" description="Peptidase M24" evidence="8">
    <location>
        <begin position="228"/>
        <end position="430"/>
    </location>
</feature>
<evidence type="ECO:0000256" key="4">
    <source>
        <dbReference type="ARBA" id="ARBA00022801"/>
    </source>
</evidence>
<dbReference type="Pfam" id="PF00557">
    <property type="entry name" value="Peptidase_M24"/>
    <property type="match status" value="1"/>
</dbReference>
<evidence type="ECO:0000256" key="3">
    <source>
        <dbReference type="ARBA" id="ARBA00022723"/>
    </source>
</evidence>
<dbReference type="Proteomes" id="UP001212411">
    <property type="component" value="Chromosome 1"/>
</dbReference>
<dbReference type="GeneID" id="80874634"/>
<organism evidence="9 10">
    <name type="scientific">Schizosaccharomyces osmophilus</name>
    <dbReference type="NCBI Taxonomy" id="2545709"/>
    <lineage>
        <taxon>Eukaryota</taxon>
        <taxon>Fungi</taxon>
        <taxon>Dikarya</taxon>
        <taxon>Ascomycota</taxon>
        <taxon>Taphrinomycotina</taxon>
        <taxon>Schizosaccharomycetes</taxon>
        <taxon>Schizosaccharomycetales</taxon>
        <taxon>Schizosaccharomycetaceae</taxon>
        <taxon>Schizosaccharomyces</taxon>
    </lineage>
</organism>
<keyword evidence="4" id="KW-0378">Hydrolase</keyword>
<dbReference type="PANTHER" id="PTHR46112:SF2">
    <property type="entry name" value="XAA-PRO AMINOPEPTIDASE P-RELATED"/>
    <property type="match status" value="1"/>
</dbReference>
<keyword evidence="5" id="KW-0464">Manganese</keyword>
<gene>
    <name evidence="9" type="primary">xpa1</name>
    <name evidence="9" type="ORF">SOMG_01152</name>
</gene>
<dbReference type="SUPFAM" id="SSF53092">
    <property type="entry name" value="Creatinase/prolidase N-terminal domain"/>
    <property type="match status" value="1"/>
</dbReference>
<dbReference type="InterPro" id="IPR001131">
    <property type="entry name" value="Peptidase_M24B_aminopep-P_CS"/>
</dbReference>
<dbReference type="PROSITE" id="PS00491">
    <property type="entry name" value="PROLINE_PEPTIDASE"/>
    <property type="match status" value="1"/>
</dbReference>
<dbReference type="KEGG" id="som:SOMG_01152"/>
<reference evidence="9 10" key="1">
    <citation type="journal article" date="2023" name="G3 (Bethesda)">
        <title>A high-quality reference genome for the fission yeast Schizosaccharomyces osmophilus.</title>
        <authorList>
            <person name="Jia G.S."/>
            <person name="Zhang W.C."/>
            <person name="Liang Y."/>
            <person name="Liu X.H."/>
            <person name="Rhind N."/>
            <person name="Pidoux A."/>
            <person name="Brysch-Herzberg M."/>
            <person name="Du L.L."/>
        </authorList>
    </citation>
    <scope>NUCLEOTIDE SEQUENCE [LARGE SCALE GENOMIC DNA]</scope>
    <source>
        <strain evidence="9 10">CBS 15793</strain>
    </source>
</reference>
<dbReference type="SUPFAM" id="SSF55920">
    <property type="entry name" value="Creatinase/aminopeptidase"/>
    <property type="match status" value="1"/>
</dbReference>
<keyword evidence="7" id="KW-1133">Transmembrane helix</keyword>
<dbReference type="GO" id="GO:0016787">
    <property type="term" value="F:hydrolase activity"/>
    <property type="evidence" value="ECO:0007669"/>
    <property type="project" value="UniProtKB-KW"/>
</dbReference>
<dbReference type="GO" id="GO:0046872">
    <property type="term" value="F:metal ion binding"/>
    <property type="evidence" value="ECO:0007669"/>
    <property type="project" value="UniProtKB-KW"/>
</dbReference>
<comment type="cofactor">
    <cofactor evidence="1">
        <name>Mn(2+)</name>
        <dbReference type="ChEBI" id="CHEBI:29035"/>
    </cofactor>
</comment>
<dbReference type="InterPro" id="IPR029149">
    <property type="entry name" value="Creatin/AminoP/Spt16_N"/>
</dbReference>
<dbReference type="InterPro" id="IPR036005">
    <property type="entry name" value="Creatinase/aminopeptidase-like"/>
</dbReference>
<name>A0AAE9W9W8_9SCHI</name>
<dbReference type="Gene3D" id="3.90.230.10">
    <property type="entry name" value="Creatinase/methionine aminopeptidase superfamily"/>
    <property type="match status" value="1"/>
</dbReference>
<comment type="similarity">
    <text evidence="2 6">Belongs to the peptidase M24B family.</text>
</comment>
<feature type="transmembrane region" description="Helical" evidence="7">
    <location>
        <begin position="20"/>
        <end position="41"/>
    </location>
</feature>
<accession>A0AAE9W9W8</accession>
<evidence type="ECO:0000313" key="9">
    <source>
        <dbReference type="EMBL" id="WBW72270.1"/>
    </source>
</evidence>
<protein>
    <submittedName>
        <fullName evidence="9">X-Pro dipeptidase</fullName>
    </submittedName>
</protein>